<dbReference type="PROSITE" id="PS51462">
    <property type="entry name" value="NUDIX"/>
    <property type="match status" value="1"/>
</dbReference>
<dbReference type="Proteomes" id="UP000179540">
    <property type="component" value="Unassembled WGS sequence"/>
</dbReference>
<dbReference type="AlphaFoldDB" id="A0A1S2N015"/>
<proteinExistence type="predicted"/>
<dbReference type="PANTHER" id="PTHR11839:SF31">
    <property type="entry name" value="ADP-RIBOSE PYROPHOSPHATASE"/>
    <property type="match status" value="1"/>
</dbReference>
<feature type="domain" description="Nudix hydrolase" evidence="2">
    <location>
        <begin position="58"/>
        <end position="197"/>
    </location>
</feature>
<evidence type="ECO:0000256" key="1">
    <source>
        <dbReference type="ARBA" id="ARBA00022801"/>
    </source>
</evidence>
<dbReference type="Pfam" id="PF00293">
    <property type="entry name" value="NUDIX"/>
    <property type="match status" value="1"/>
</dbReference>
<reference evidence="3 5" key="1">
    <citation type="submission" date="2016-10" db="EMBL/GenBank/DDBJ databases">
        <title>Draft genome sequence of strain LCT isolated from the Shenzhou X spacecraft of China.</title>
        <authorList>
            <person name="Huang B."/>
        </authorList>
    </citation>
    <scope>NUCLEOTIDE SEQUENCE [LARGE SCALE GENOMIC DNA]</scope>
    <source>
        <strain evidence="3 5">LCT-H5</strain>
    </source>
</reference>
<dbReference type="GO" id="GO:0005829">
    <property type="term" value="C:cytosol"/>
    <property type="evidence" value="ECO:0007669"/>
    <property type="project" value="TreeGrafter"/>
</dbReference>
<dbReference type="EMBL" id="CP066078">
    <property type="protein sequence ID" value="QQC59859.1"/>
    <property type="molecule type" value="Genomic_DNA"/>
</dbReference>
<reference evidence="4 6" key="2">
    <citation type="submission" date="2020-12" db="EMBL/GenBank/DDBJ databases">
        <title>FDA dAtabase for Regulatory Grade micrObial Sequences (FDA-ARGOS): Supporting development and validation of Infectious Disease Dx tests.</title>
        <authorList>
            <person name="Sproer C."/>
            <person name="Gronow S."/>
            <person name="Severitt S."/>
            <person name="Schroder I."/>
            <person name="Tallon L."/>
            <person name="Sadzewicz L."/>
            <person name="Zhao X."/>
            <person name="Boylan J."/>
            <person name="Ott S."/>
            <person name="Bowen H."/>
            <person name="Vavikolanu K."/>
            <person name="Mehta A."/>
            <person name="Aluvathingal J."/>
            <person name="Nadendla S."/>
            <person name="Lowell S."/>
            <person name="Myers T."/>
            <person name="Yan Y."/>
            <person name="Sichtig H."/>
        </authorList>
    </citation>
    <scope>NUCLEOTIDE SEQUENCE [LARGE SCALE GENOMIC DNA]</scope>
    <source>
        <strain evidence="4 6">FDAARGOS_1001</strain>
    </source>
</reference>
<evidence type="ECO:0000313" key="5">
    <source>
        <dbReference type="Proteomes" id="UP000179540"/>
    </source>
</evidence>
<dbReference type="EMBL" id="MODZ01000016">
    <property type="protein sequence ID" value="OIJ34852.1"/>
    <property type="molecule type" value="Genomic_DNA"/>
</dbReference>
<evidence type="ECO:0000313" key="3">
    <source>
        <dbReference type="EMBL" id="OIJ34852.1"/>
    </source>
</evidence>
<sequence length="226" mass="25025">MTTSERRGSREPEPLADRVCPIEPVQQREIFSGKVFDVVEEGFRLEPDGAVIRREFLHHPGAVAIAALNEEQEILLISQYRHPAGMRMWEIPAGLLDVAGEAPVDAARRELREEADLTAARWDTLLEFQNTPGASDEATRIFLARGIDPVPEAERFTREEEEAQIVTRWVPIEEAAAAVLGSRLHSPSAVNAILAVWAGLRRDFADLRPAGAPWPAHPAFREGDAA</sequence>
<dbReference type="Gene3D" id="3.90.79.10">
    <property type="entry name" value="Nucleoside Triphosphate Pyrophosphohydrolase"/>
    <property type="match status" value="1"/>
</dbReference>
<dbReference type="OrthoDB" id="9806150at2"/>
<protein>
    <submittedName>
        <fullName evidence="4">NUDIX hydrolase</fullName>
    </submittedName>
</protein>
<dbReference type="GO" id="GO:0019693">
    <property type="term" value="P:ribose phosphate metabolic process"/>
    <property type="evidence" value="ECO:0007669"/>
    <property type="project" value="TreeGrafter"/>
</dbReference>
<accession>A0A1S2N015</accession>
<evidence type="ECO:0000313" key="6">
    <source>
        <dbReference type="Proteomes" id="UP000595221"/>
    </source>
</evidence>
<dbReference type="SUPFAM" id="SSF55811">
    <property type="entry name" value="Nudix"/>
    <property type="match status" value="1"/>
</dbReference>
<evidence type="ECO:0000313" key="4">
    <source>
        <dbReference type="EMBL" id="QQC59859.1"/>
    </source>
</evidence>
<keyword evidence="1 4" id="KW-0378">Hydrolase</keyword>
<dbReference type="GO" id="GO:0016787">
    <property type="term" value="F:hydrolase activity"/>
    <property type="evidence" value="ECO:0007669"/>
    <property type="project" value="UniProtKB-KW"/>
</dbReference>
<gene>
    <name evidence="3" type="ORF">BK826_10070</name>
    <name evidence="4" type="ORF">I6H58_02480</name>
</gene>
<dbReference type="Proteomes" id="UP000595221">
    <property type="component" value="Chromosome"/>
</dbReference>
<dbReference type="RefSeq" id="WP_075515514.1">
    <property type="nucleotide sequence ID" value="NZ_CP066078.1"/>
</dbReference>
<dbReference type="InterPro" id="IPR000086">
    <property type="entry name" value="NUDIX_hydrolase_dom"/>
</dbReference>
<name>A0A1S2N015_9MICC</name>
<dbReference type="InterPro" id="IPR015797">
    <property type="entry name" value="NUDIX_hydrolase-like_dom_sf"/>
</dbReference>
<organism evidence="3 5">
    <name type="scientific">Rothia kristinae</name>
    <dbReference type="NCBI Taxonomy" id="37923"/>
    <lineage>
        <taxon>Bacteria</taxon>
        <taxon>Bacillati</taxon>
        <taxon>Actinomycetota</taxon>
        <taxon>Actinomycetes</taxon>
        <taxon>Micrococcales</taxon>
        <taxon>Micrococcaceae</taxon>
        <taxon>Rothia</taxon>
    </lineage>
</organism>
<evidence type="ECO:0000259" key="2">
    <source>
        <dbReference type="PROSITE" id="PS51462"/>
    </source>
</evidence>
<dbReference type="GO" id="GO:0006753">
    <property type="term" value="P:nucleoside phosphate metabolic process"/>
    <property type="evidence" value="ECO:0007669"/>
    <property type="project" value="TreeGrafter"/>
</dbReference>
<dbReference type="CDD" id="cd24158">
    <property type="entry name" value="NUDIX_ADPRase_Rv1700"/>
    <property type="match status" value="1"/>
</dbReference>
<dbReference type="PANTHER" id="PTHR11839">
    <property type="entry name" value="UDP/ADP-SUGAR PYROPHOSPHATASE"/>
    <property type="match status" value="1"/>
</dbReference>